<dbReference type="RefSeq" id="WP_289559510.1">
    <property type="nucleotide sequence ID" value="NZ_JAUDEO010000012.1"/>
</dbReference>
<reference evidence="2 3" key="3">
    <citation type="submission" date="2023-06" db="EMBL/GenBank/DDBJ databases">
        <authorList>
            <person name="Zeman M."/>
            <person name="Kubasova T."/>
            <person name="Jahodarova E."/>
            <person name="Nykrynova M."/>
            <person name="Rychlik I."/>
        </authorList>
    </citation>
    <scope>NUCLEOTIDE SEQUENCE [LARGE SCALE GENOMIC DNA]</scope>
    <source>
        <strain evidence="2 3">105_WCHN</strain>
    </source>
</reference>
<organism evidence="2 3">
    <name type="scientific">Limosilactobacillus panis</name>
    <dbReference type="NCBI Taxonomy" id="47493"/>
    <lineage>
        <taxon>Bacteria</taxon>
        <taxon>Bacillati</taxon>
        <taxon>Bacillota</taxon>
        <taxon>Bacilli</taxon>
        <taxon>Lactobacillales</taxon>
        <taxon>Lactobacillaceae</taxon>
        <taxon>Limosilactobacillus</taxon>
    </lineage>
</organism>
<feature type="transmembrane region" description="Helical" evidence="1">
    <location>
        <begin position="59"/>
        <end position="76"/>
    </location>
</feature>
<accession>A0ABT7VLH3</accession>
<dbReference type="EMBL" id="JAUDEO010000012">
    <property type="protein sequence ID" value="MDM8333587.1"/>
    <property type="molecule type" value="Genomic_DNA"/>
</dbReference>
<sequence>MRTKISILLAVVGIIIIVAALTMTGQQKVATIVLGLIIACAGCWVFLVNERFMNQHRGFVIVVSVLLVLLVVGYAIKIG</sequence>
<protein>
    <submittedName>
        <fullName evidence="2">Uncharacterized protein</fullName>
    </submittedName>
</protein>
<feature type="transmembrane region" description="Helical" evidence="1">
    <location>
        <begin position="7"/>
        <end position="23"/>
    </location>
</feature>
<reference evidence="2 3" key="2">
    <citation type="submission" date="2023-06" db="EMBL/GenBank/DDBJ databases">
        <title>Identification and characterization of horizontal gene transfer across gut microbiota members of farm animals based on homology search.</title>
        <authorList>
            <person name="Schwarzerova J."/>
            <person name="Nykrynova M."/>
            <person name="Jureckova K."/>
            <person name="Cejkova D."/>
            <person name="Rychlik I."/>
        </authorList>
    </citation>
    <scope>NUCLEOTIDE SEQUENCE [LARGE SCALE GENOMIC DNA]</scope>
    <source>
        <strain evidence="2 3">105_WCHN</strain>
    </source>
</reference>
<reference evidence="3" key="1">
    <citation type="submission" date="2023-06" db="EMBL/GenBank/DDBJ databases">
        <title>Identification and characterization of horizontal gene transfer across gut microbiota members of farm animals based on homology search.</title>
        <authorList>
            <person name="Zeman M."/>
            <person name="Kubasova T."/>
            <person name="Jahodarova E."/>
            <person name="Nykrynova M."/>
            <person name="Rychlik I."/>
        </authorList>
    </citation>
    <scope>NUCLEOTIDE SEQUENCE [LARGE SCALE GENOMIC DNA]</scope>
    <source>
        <strain evidence="3">105_WCHN</strain>
    </source>
</reference>
<feature type="transmembrane region" description="Helical" evidence="1">
    <location>
        <begin position="29"/>
        <end position="47"/>
    </location>
</feature>
<evidence type="ECO:0000256" key="1">
    <source>
        <dbReference type="SAM" id="Phobius"/>
    </source>
</evidence>
<keyword evidence="1" id="KW-0812">Transmembrane</keyword>
<name>A0ABT7VLH3_9LACO</name>
<keyword evidence="1" id="KW-1133">Transmembrane helix</keyword>
<evidence type="ECO:0000313" key="3">
    <source>
        <dbReference type="Proteomes" id="UP001529423"/>
    </source>
</evidence>
<proteinExistence type="predicted"/>
<evidence type="ECO:0000313" key="2">
    <source>
        <dbReference type="EMBL" id="MDM8333587.1"/>
    </source>
</evidence>
<gene>
    <name evidence="2" type="ORF">QUW46_03205</name>
</gene>
<comment type="caution">
    <text evidence="2">The sequence shown here is derived from an EMBL/GenBank/DDBJ whole genome shotgun (WGS) entry which is preliminary data.</text>
</comment>
<dbReference type="Proteomes" id="UP001529423">
    <property type="component" value="Unassembled WGS sequence"/>
</dbReference>
<keyword evidence="3" id="KW-1185">Reference proteome</keyword>
<keyword evidence="1" id="KW-0472">Membrane</keyword>